<sequence>THRPPPSGPEPQSPRQPVPPGPRIPADCGGRGPGNPRTPGARRELDASASVLSGRAEVVGADAERPDRGKKP</sequence>
<evidence type="ECO:0000313" key="3">
    <source>
        <dbReference type="Proteomes" id="UP001266305"/>
    </source>
</evidence>
<dbReference type="Proteomes" id="UP001266305">
    <property type="component" value="Unassembled WGS sequence"/>
</dbReference>
<feature type="region of interest" description="Disordered" evidence="1">
    <location>
        <begin position="1"/>
        <end position="72"/>
    </location>
</feature>
<feature type="non-terminal residue" evidence="2">
    <location>
        <position position="72"/>
    </location>
</feature>
<organism evidence="2 3">
    <name type="scientific">Saguinus oedipus</name>
    <name type="common">Cotton-top tamarin</name>
    <name type="synonym">Oedipomidas oedipus</name>
    <dbReference type="NCBI Taxonomy" id="9490"/>
    <lineage>
        <taxon>Eukaryota</taxon>
        <taxon>Metazoa</taxon>
        <taxon>Chordata</taxon>
        <taxon>Craniata</taxon>
        <taxon>Vertebrata</taxon>
        <taxon>Euteleostomi</taxon>
        <taxon>Mammalia</taxon>
        <taxon>Eutheria</taxon>
        <taxon>Euarchontoglires</taxon>
        <taxon>Primates</taxon>
        <taxon>Haplorrhini</taxon>
        <taxon>Platyrrhini</taxon>
        <taxon>Cebidae</taxon>
        <taxon>Callitrichinae</taxon>
        <taxon>Saguinus</taxon>
    </lineage>
</organism>
<reference evidence="2 3" key="1">
    <citation type="submission" date="2023-05" db="EMBL/GenBank/DDBJ databases">
        <title>B98-5 Cell Line De Novo Hybrid Assembly: An Optical Mapping Approach.</title>
        <authorList>
            <person name="Kananen K."/>
            <person name="Auerbach J.A."/>
            <person name="Kautto E."/>
            <person name="Blachly J.S."/>
        </authorList>
    </citation>
    <scope>NUCLEOTIDE SEQUENCE [LARGE SCALE GENOMIC DNA]</scope>
    <source>
        <strain evidence="2">B95-8</strain>
        <tissue evidence="2">Cell line</tissue>
    </source>
</reference>
<feature type="non-terminal residue" evidence="2">
    <location>
        <position position="1"/>
    </location>
</feature>
<feature type="compositionally biased region" description="Basic and acidic residues" evidence="1">
    <location>
        <begin position="62"/>
        <end position="72"/>
    </location>
</feature>
<dbReference type="EMBL" id="JASSZA010000006">
    <property type="protein sequence ID" value="KAK2108642.1"/>
    <property type="molecule type" value="Genomic_DNA"/>
</dbReference>
<keyword evidence="3" id="KW-1185">Reference proteome</keyword>
<gene>
    <name evidence="2" type="ORF">P7K49_013807</name>
</gene>
<proteinExistence type="predicted"/>
<evidence type="ECO:0000256" key="1">
    <source>
        <dbReference type="SAM" id="MobiDB-lite"/>
    </source>
</evidence>
<comment type="caution">
    <text evidence="2">The sequence shown here is derived from an EMBL/GenBank/DDBJ whole genome shotgun (WGS) entry which is preliminary data.</text>
</comment>
<name>A0ABQ9VHD4_SAGOE</name>
<evidence type="ECO:0000313" key="2">
    <source>
        <dbReference type="EMBL" id="KAK2108642.1"/>
    </source>
</evidence>
<accession>A0ABQ9VHD4</accession>
<feature type="compositionally biased region" description="Pro residues" evidence="1">
    <location>
        <begin position="1"/>
        <end position="23"/>
    </location>
</feature>
<protein>
    <submittedName>
        <fullName evidence="2">Uncharacterized protein</fullName>
    </submittedName>
</protein>